<accession>A0ABS4ANN2</accession>
<evidence type="ECO:0000256" key="2">
    <source>
        <dbReference type="SAM" id="SignalP"/>
    </source>
</evidence>
<protein>
    <submittedName>
        <fullName evidence="3">Uncharacterized protein</fullName>
    </submittedName>
</protein>
<evidence type="ECO:0000313" key="4">
    <source>
        <dbReference type="Proteomes" id="UP000680815"/>
    </source>
</evidence>
<dbReference type="Proteomes" id="UP000680815">
    <property type="component" value="Unassembled WGS sequence"/>
</dbReference>
<feature type="signal peptide" evidence="2">
    <location>
        <begin position="1"/>
        <end position="23"/>
    </location>
</feature>
<feature type="region of interest" description="Disordered" evidence="1">
    <location>
        <begin position="153"/>
        <end position="179"/>
    </location>
</feature>
<dbReference type="PROSITE" id="PS51257">
    <property type="entry name" value="PROKAR_LIPOPROTEIN"/>
    <property type="match status" value="1"/>
</dbReference>
<name>A0ABS4ANN2_9PROT</name>
<keyword evidence="2" id="KW-0732">Signal</keyword>
<dbReference type="EMBL" id="JAGIYZ010000002">
    <property type="protein sequence ID" value="MBP0462965.1"/>
    <property type="molecule type" value="Genomic_DNA"/>
</dbReference>
<evidence type="ECO:0000256" key="1">
    <source>
        <dbReference type="SAM" id="MobiDB-lite"/>
    </source>
</evidence>
<reference evidence="3 4" key="1">
    <citation type="submission" date="2021-03" db="EMBL/GenBank/DDBJ databases">
        <authorList>
            <person name="So Y."/>
        </authorList>
    </citation>
    <scope>NUCLEOTIDE SEQUENCE [LARGE SCALE GENOMIC DNA]</scope>
    <source>
        <strain evidence="3 4">PWR1</strain>
    </source>
</reference>
<feature type="chain" id="PRO_5045953256" evidence="2">
    <location>
        <begin position="24"/>
        <end position="179"/>
    </location>
</feature>
<gene>
    <name evidence="3" type="ORF">J5Y09_03500</name>
</gene>
<keyword evidence="4" id="KW-1185">Reference proteome</keyword>
<comment type="caution">
    <text evidence="3">The sequence shown here is derived from an EMBL/GenBank/DDBJ whole genome shotgun (WGS) entry which is preliminary data.</text>
</comment>
<sequence>MRLMPLAALGFAVAACTTPGTQAPVPQAVAPSSAVTTDPVRGMAADASAWFSRPRANQPAQAARAIAAIEDLAIEVPQSPHYASRSGTAVTQLAQSRNEARRELGVPASADGTAVARALREAATALDANNRAAAQAALPASIFTAGPAATIQRLSRPPRVPSARSALTSLTLGGGSGGS</sequence>
<evidence type="ECO:0000313" key="3">
    <source>
        <dbReference type="EMBL" id="MBP0462965.1"/>
    </source>
</evidence>
<organism evidence="3 4">
    <name type="scientific">Roseomonas nitratireducens</name>
    <dbReference type="NCBI Taxonomy" id="2820810"/>
    <lineage>
        <taxon>Bacteria</taxon>
        <taxon>Pseudomonadati</taxon>
        <taxon>Pseudomonadota</taxon>
        <taxon>Alphaproteobacteria</taxon>
        <taxon>Acetobacterales</taxon>
        <taxon>Roseomonadaceae</taxon>
        <taxon>Roseomonas</taxon>
    </lineage>
</organism>
<dbReference type="RefSeq" id="WP_209350350.1">
    <property type="nucleotide sequence ID" value="NZ_JAGIYZ010000002.1"/>
</dbReference>
<proteinExistence type="predicted"/>